<keyword evidence="10" id="KW-0378">Hydrolase</keyword>
<dbReference type="Pfam" id="PF00594">
    <property type="entry name" value="Gla"/>
    <property type="match status" value="1"/>
</dbReference>
<evidence type="ECO:0000256" key="8">
    <source>
        <dbReference type="ARBA" id="ARBA00022729"/>
    </source>
</evidence>
<dbReference type="SMART" id="SM00179">
    <property type="entry name" value="EGF_CA"/>
    <property type="match status" value="2"/>
</dbReference>
<evidence type="ECO:0000256" key="3">
    <source>
        <dbReference type="ARBA" id="ARBA00012181"/>
    </source>
</evidence>
<keyword evidence="6 14" id="KW-0245">EGF-like domain</keyword>
<dbReference type="PROSITE" id="PS00022">
    <property type="entry name" value="EGF_1"/>
    <property type="match status" value="1"/>
</dbReference>
<keyword evidence="19" id="KW-1185">Reference proteome</keyword>
<keyword evidence="12 14" id="KW-1015">Disulfide bond</keyword>
<dbReference type="PROSITE" id="PS00011">
    <property type="entry name" value="GLA_1"/>
    <property type="match status" value="1"/>
</dbReference>
<keyword evidence="8" id="KW-0732">Signal</keyword>
<evidence type="ECO:0000259" key="17">
    <source>
        <dbReference type="PROSITE" id="PS50998"/>
    </source>
</evidence>
<dbReference type="GO" id="GO:0005509">
    <property type="term" value="F:calcium ion binding"/>
    <property type="evidence" value="ECO:0007669"/>
    <property type="project" value="InterPro"/>
</dbReference>
<dbReference type="PRINTS" id="PR00001">
    <property type="entry name" value="GLABLOOD"/>
</dbReference>
<dbReference type="GO" id="GO:0006508">
    <property type="term" value="P:proteolysis"/>
    <property type="evidence" value="ECO:0007669"/>
    <property type="project" value="UniProtKB-KW"/>
</dbReference>
<reference evidence="18" key="3">
    <citation type="submission" date="2025-09" db="UniProtKB">
        <authorList>
            <consortium name="Ensembl"/>
        </authorList>
    </citation>
    <scope>IDENTIFICATION</scope>
</reference>
<dbReference type="PIRSF" id="PIRSF001143">
    <property type="entry name" value="Factor_X"/>
    <property type="match status" value="1"/>
</dbReference>
<dbReference type="InterPro" id="IPR001254">
    <property type="entry name" value="Trypsin_dom"/>
</dbReference>
<keyword evidence="4" id="KW-0301">Gamma-carboxyglutamic acid</keyword>
<feature type="domain" description="Peptidase S1" evidence="16">
    <location>
        <begin position="106"/>
        <end position="405"/>
    </location>
</feature>
<evidence type="ECO:0000256" key="10">
    <source>
        <dbReference type="ARBA" id="ARBA00022801"/>
    </source>
</evidence>
<evidence type="ECO:0000259" key="16">
    <source>
        <dbReference type="PROSITE" id="PS50240"/>
    </source>
</evidence>
<proteinExistence type="predicted"/>
<feature type="disulfide bond" evidence="14">
    <location>
        <begin position="95"/>
        <end position="104"/>
    </location>
</feature>
<dbReference type="GO" id="GO:0004252">
    <property type="term" value="F:serine-type endopeptidase activity"/>
    <property type="evidence" value="ECO:0007669"/>
    <property type="project" value="InterPro"/>
</dbReference>
<feature type="domain" description="Gla" evidence="17">
    <location>
        <begin position="23"/>
        <end position="69"/>
    </location>
</feature>
<dbReference type="Gene3D" id="2.10.25.10">
    <property type="entry name" value="Laminin"/>
    <property type="match status" value="2"/>
</dbReference>
<dbReference type="GeneTree" id="ENSGT00940000159516"/>
<dbReference type="Pfam" id="PF00008">
    <property type="entry name" value="EGF"/>
    <property type="match status" value="1"/>
</dbReference>
<dbReference type="PROSITE" id="PS00010">
    <property type="entry name" value="ASX_HYDROXYL"/>
    <property type="match status" value="1"/>
</dbReference>
<dbReference type="SUPFAM" id="SSF50494">
    <property type="entry name" value="Trypsin-like serine proteases"/>
    <property type="match status" value="1"/>
</dbReference>
<comment type="catalytic activity">
    <reaction evidence="1">
        <text>Selective cleavage of Arg-|-Thr and then Arg-|-Ile bonds in prothrombin to form thrombin.</text>
        <dbReference type="EC" id="3.4.21.6"/>
    </reaction>
</comment>
<reference evidence="18" key="2">
    <citation type="submission" date="2025-08" db="UniProtKB">
        <authorList>
            <consortium name="Ensembl"/>
        </authorList>
    </citation>
    <scope>IDENTIFICATION</scope>
</reference>
<protein>
    <recommendedName>
        <fullName evidence="3">coagulation factor Xa</fullName>
        <ecNumber evidence="3">3.4.21.6</ecNumber>
    </recommendedName>
</protein>
<dbReference type="Gene3D" id="4.10.740.10">
    <property type="entry name" value="Coagulation Factor IX"/>
    <property type="match status" value="1"/>
</dbReference>
<keyword evidence="11" id="KW-0106">Calcium</keyword>
<dbReference type="AlphaFoldDB" id="A0AAY4EWD2"/>
<dbReference type="Gene3D" id="2.40.10.10">
    <property type="entry name" value="Trypsin-like serine proteases"/>
    <property type="match status" value="1"/>
</dbReference>
<evidence type="ECO:0000256" key="7">
    <source>
        <dbReference type="ARBA" id="ARBA00022670"/>
    </source>
</evidence>
<dbReference type="FunFam" id="4.10.740.10:FF:000001">
    <property type="entry name" value="vitamin K-dependent protein S"/>
    <property type="match status" value="1"/>
</dbReference>
<dbReference type="CDD" id="cd00054">
    <property type="entry name" value="EGF_CA"/>
    <property type="match status" value="1"/>
</dbReference>
<keyword evidence="9" id="KW-0677">Repeat</keyword>
<evidence type="ECO:0000256" key="13">
    <source>
        <dbReference type="ARBA" id="ARBA00023180"/>
    </source>
</evidence>
<dbReference type="PROSITE" id="PS50240">
    <property type="entry name" value="TRYPSIN_DOM"/>
    <property type="match status" value="1"/>
</dbReference>
<evidence type="ECO:0000256" key="9">
    <source>
        <dbReference type="ARBA" id="ARBA00022737"/>
    </source>
</evidence>
<dbReference type="InterPro" id="IPR001881">
    <property type="entry name" value="EGF-like_Ca-bd_dom"/>
</dbReference>
<dbReference type="InterPro" id="IPR035972">
    <property type="entry name" value="GLA-like_dom_SF"/>
</dbReference>
<dbReference type="SMART" id="SM00069">
    <property type="entry name" value="GLA"/>
    <property type="match status" value="1"/>
</dbReference>
<evidence type="ECO:0000256" key="2">
    <source>
        <dbReference type="ARBA" id="ARBA00004613"/>
    </source>
</evidence>
<evidence type="ECO:0000256" key="6">
    <source>
        <dbReference type="ARBA" id="ARBA00022536"/>
    </source>
</evidence>
<dbReference type="Pfam" id="PF00089">
    <property type="entry name" value="Trypsin"/>
    <property type="match status" value="1"/>
</dbReference>
<dbReference type="InterPro" id="IPR012224">
    <property type="entry name" value="Pept_S1A_FX"/>
</dbReference>
<dbReference type="PROSITE" id="PS50026">
    <property type="entry name" value="EGF_3"/>
    <property type="match status" value="1"/>
</dbReference>
<evidence type="ECO:0000313" key="19">
    <source>
        <dbReference type="Proteomes" id="UP000694580"/>
    </source>
</evidence>
<keyword evidence="13" id="KW-0325">Glycoprotein</keyword>
<evidence type="ECO:0000259" key="15">
    <source>
        <dbReference type="PROSITE" id="PS50026"/>
    </source>
</evidence>
<dbReference type="PROSITE" id="PS01187">
    <property type="entry name" value="EGF_CA"/>
    <property type="match status" value="1"/>
</dbReference>
<dbReference type="PROSITE" id="PS50998">
    <property type="entry name" value="GLA_2"/>
    <property type="match status" value="1"/>
</dbReference>
<dbReference type="Proteomes" id="UP000694580">
    <property type="component" value="Chromosome 15"/>
</dbReference>
<dbReference type="FunFam" id="2.10.25.10:FF:000162">
    <property type="entry name" value="Coagulation factor X (Predicted)"/>
    <property type="match status" value="1"/>
</dbReference>
<dbReference type="Ensembl" id="ENSDCDT00010072341.1">
    <property type="protein sequence ID" value="ENSDCDP00010061571.1"/>
    <property type="gene ID" value="ENSDCDG00010033951.1"/>
</dbReference>
<dbReference type="InterPro" id="IPR000742">
    <property type="entry name" value="EGF"/>
</dbReference>
<dbReference type="SUPFAM" id="SSF57196">
    <property type="entry name" value="EGF/Laminin"/>
    <property type="match status" value="1"/>
</dbReference>
<comment type="subcellular location">
    <subcellularLocation>
        <location evidence="2">Secreted</location>
    </subcellularLocation>
</comment>
<evidence type="ECO:0000313" key="18">
    <source>
        <dbReference type="Ensembl" id="ENSDCDP00010061571.1"/>
    </source>
</evidence>
<keyword evidence="5" id="KW-0964">Secreted</keyword>
<evidence type="ECO:0000256" key="5">
    <source>
        <dbReference type="ARBA" id="ARBA00022525"/>
    </source>
</evidence>
<evidence type="ECO:0000256" key="1">
    <source>
        <dbReference type="ARBA" id="ARBA00001239"/>
    </source>
</evidence>
<reference evidence="18 19" key="1">
    <citation type="submission" date="2020-06" db="EMBL/GenBank/DDBJ databases">
        <authorList>
            <consortium name="Wellcome Sanger Institute Data Sharing"/>
        </authorList>
    </citation>
    <scope>NUCLEOTIDE SEQUENCE [LARGE SCALE GENOMIC DNA]</scope>
</reference>
<dbReference type="InterPro" id="IPR050442">
    <property type="entry name" value="Peptidase_S1_coag_factors"/>
</dbReference>
<dbReference type="InterPro" id="IPR009003">
    <property type="entry name" value="Peptidase_S1_PA"/>
</dbReference>
<comment type="caution">
    <text evidence="14">Lacks conserved residue(s) required for the propagation of feature annotation.</text>
</comment>
<dbReference type="SMART" id="SM00181">
    <property type="entry name" value="EGF"/>
    <property type="match status" value="2"/>
</dbReference>
<dbReference type="GO" id="GO:0007596">
    <property type="term" value="P:blood coagulation"/>
    <property type="evidence" value="ECO:0007669"/>
    <property type="project" value="InterPro"/>
</dbReference>
<dbReference type="SUPFAM" id="SSF57630">
    <property type="entry name" value="GLA-domain"/>
    <property type="match status" value="1"/>
</dbReference>
<dbReference type="InterPro" id="IPR043504">
    <property type="entry name" value="Peptidase_S1_PA_chymotrypsin"/>
</dbReference>
<evidence type="ECO:0000256" key="4">
    <source>
        <dbReference type="ARBA" id="ARBA00022479"/>
    </source>
</evidence>
<dbReference type="EC" id="3.4.21.6" evidence="3"/>
<evidence type="ECO:0000256" key="12">
    <source>
        <dbReference type="ARBA" id="ARBA00023157"/>
    </source>
</evidence>
<evidence type="ECO:0000256" key="14">
    <source>
        <dbReference type="PROSITE-ProRule" id="PRU00076"/>
    </source>
</evidence>
<evidence type="ECO:0000256" key="11">
    <source>
        <dbReference type="ARBA" id="ARBA00022837"/>
    </source>
</evidence>
<dbReference type="InterPro" id="IPR017857">
    <property type="entry name" value="Coagulation_fac-like_Gla_dom"/>
</dbReference>
<keyword evidence="7" id="KW-0645">Protease</keyword>
<dbReference type="PRINTS" id="PR00010">
    <property type="entry name" value="EGFBLOOD"/>
</dbReference>
<feature type="domain" description="EGF-like" evidence="15">
    <location>
        <begin position="69"/>
        <end position="105"/>
    </location>
</feature>
<accession>A0AAY4EWD2</accession>
<sequence length="414" mass="46558">MYTVEIYVKALAEAAVFLRSKRANTFFFEELLQGNLERECMEERCNKEEAREYFEDRQKTEAFWTVYIDGNQCLSNPCQNGGLCSDKIAGYECACPEFFKGRNCEIAGGPLACEHFCTPTFDSYYCSCAGGYALHSDGRACTPQGNSRAHQCLEGKHSCGKVSRSIFVELHKLPEICILTHYLLIFTGSQSSRSKVIRLPLAAIPTIHSRYTPGHHGNDMAFLHLNSSLPLGVSAVPLCLPEKDFSENILMQDGREGVVRVGPVRHSYLSLEDCRSRFHFNFTLTNKMFCMEELHLAADRSESRQGQDYKAQEARLRQVDKLSPKQKHRKTPRVQEVVWPEEEDAPNISGNRSTGGCAIPPGTPVASVEGKTAFLTGITFSHNCSEGVVFTKLSRFLPWINSLLDLSEKEQERR</sequence>
<dbReference type="PANTHER" id="PTHR24278:SF28">
    <property type="entry name" value="COAGULATION FACTOR X"/>
    <property type="match status" value="1"/>
</dbReference>
<dbReference type="InterPro" id="IPR018097">
    <property type="entry name" value="EGF_Ca-bd_CS"/>
</dbReference>
<dbReference type="PANTHER" id="PTHR24278">
    <property type="entry name" value="COAGULATION FACTOR"/>
    <property type="match status" value="1"/>
</dbReference>
<dbReference type="GO" id="GO:0005615">
    <property type="term" value="C:extracellular space"/>
    <property type="evidence" value="ECO:0007669"/>
    <property type="project" value="TreeGrafter"/>
</dbReference>
<dbReference type="InterPro" id="IPR000294">
    <property type="entry name" value="GLA_domain"/>
</dbReference>
<organism evidence="18 19">
    <name type="scientific">Denticeps clupeoides</name>
    <name type="common">denticle herring</name>
    <dbReference type="NCBI Taxonomy" id="299321"/>
    <lineage>
        <taxon>Eukaryota</taxon>
        <taxon>Metazoa</taxon>
        <taxon>Chordata</taxon>
        <taxon>Craniata</taxon>
        <taxon>Vertebrata</taxon>
        <taxon>Euteleostomi</taxon>
        <taxon>Actinopterygii</taxon>
        <taxon>Neopterygii</taxon>
        <taxon>Teleostei</taxon>
        <taxon>Clupei</taxon>
        <taxon>Clupeiformes</taxon>
        <taxon>Denticipitoidei</taxon>
        <taxon>Denticipitidae</taxon>
        <taxon>Denticeps</taxon>
    </lineage>
</organism>
<dbReference type="InterPro" id="IPR000152">
    <property type="entry name" value="EGF-type_Asp/Asn_hydroxyl_site"/>
</dbReference>
<name>A0AAY4EWD2_9TELE</name>